<dbReference type="InterPro" id="IPR021127">
    <property type="entry name" value="CRISPR_associated_Cas2"/>
</dbReference>
<dbReference type="GO" id="GO:0043571">
    <property type="term" value="P:maintenance of CRISPR repeat elements"/>
    <property type="evidence" value="ECO:0007669"/>
    <property type="project" value="UniProtKB-UniRule"/>
</dbReference>
<dbReference type="GO" id="GO:0004521">
    <property type="term" value="F:RNA endonuclease activity"/>
    <property type="evidence" value="ECO:0007669"/>
    <property type="project" value="InterPro"/>
</dbReference>
<feature type="binding site" evidence="9">
    <location>
        <position position="8"/>
    </location>
    <ligand>
        <name>Mg(2+)</name>
        <dbReference type="ChEBI" id="CHEBI:18420"/>
        <note>catalytic</note>
    </ligand>
</feature>
<organism evidence="10 11">
    <name type="scientific">Anaerostipes hadrus</name>
    <dbReference type="NCBI Taxonomy" id="649756"/>
    <lineage>
        <taxon>Bacteria</taxon>
        <taxon>Bacillati</taxon>
        <taxon>Bacillota</taxon>
        <taxon>Clostridia</taxon>
        <taxon>Lachnospirales</taxon>
        <taxon>Lachnospiraceae</taxon>
        <taxon>Anaerostipes</taxon>
    </lineage>
</organism>
<dbReference type="HAMAP" id="MF_01471">
    <property type="entry name" value="Cas2"/>
    <property type="match status" value="1"/>
</dbReference>
<evidence type="ECO:0000256" key="7">
    <source>
        <dbReference type="ARBA" id="ARBA00022842"/>
    </source>
</evidence>
<comment type="function">
    <text evidence="9">CRISPR (clustered regularly interspaced short palindromic repeat), is an adaptive immune system that provides protection against mobile genetic elements (viruses, transposable elements and conjugative plasmids). CRISPR clusters contain sequences complementary to antecedent mobile elements and target invading nucleic acids. CRISPR clusters are transcribed and processed into CRISPR RNA (crRNA). Functions as a ssRNA-specific endoribonuclease. Involved in the integration of spacer DNA into the CRISPR cassette.</text>
</comment>
<evidence type="ECO:0000256" key="3">
    <source>
        <dbReference type="ARBA" id="ARBA00022722"/>
    </source>
</evidence>
<keyword evidence="5 9" id="KW-0255">Endonuclease</keyword>
<dbReference type="PANTHER" id="PTHR34405">
    <property type="entry name" value="CRISPR-ASSOCIATED ENDORIBONUCLEASE CAS2"/>
    <property type="match status" value="1"/>
</dbReference>
<gene>
    <name evidence="9" type="primary">cas2</name>
    <name evidence="10" type="ORF">DO83_14930</name>
</gene>
<keyword evidence="7 9" id="KW-0460">Magnesium</keyword>
<name>A0A1Q2CAR1_ANAHA</name>
<accession>A0A1Q2CAR1</accession>
<keyword evidence="8 9" id="KW-0051">Antiviral defense</keyword>
<dbReference type="AlphaFoldDB" id="A0A1Q2CAR1"/>
<evidence type="ECO:0000256" key="1">
    <source>
        <dbReference type="ARBA" id="ARBA00001946"/>
    </source>
</evidence>
<evidence type="ECO:0000313" key="10">
    <source>
        <dbReference type="EMBL" id="AQP40755.1"/>
    </source>
</evidence>
<proteinExistence type="inferred from homology"/>
<dbReference type="Pfam" id="PF09827">
    <property type="entry name" value="CRISPR_Cas2"/>
    <property type="match status" value="1"/>
</dbReference>
<evidence type="ECO:0000256" key="9">
    <source>
        <dbReference type="HAMAP-Rule" id="MF_01471"/>
    </source>
</evidence>
<reference evidence="10 11" key="1">
    <citation type="journal article" date="2016" name="Sci. Rep.">
        <title>Accelerated dysbiosis of gut microbiota during aggravation of DSS-induced colitis by a butyrate-producing bacterium.</title>
        <authorList>
            <person name="Zhang Q."/>
            <person name="Wu Y."/>
            <person name="Wang J."/>
            <person name="Wu G."/>
            <person name="Long W."/>
            <person name="Xue Z."/>
            <person name="Wang L."/>
            <person name="Zhang X."/>
            <person name="Pang X."/>
            <person name="Zhao Y."/>
            <person name="Zhao L."/>
            <person name="Zhang C."/>
        </authorList>
    </citation>
    <scope>NUCLEOTIDE SEQUENCE [LARGE SCALE GENOMIC DNA]</scope>
    <source>
        <strain evidence="10 11">BPB5</strain>
    </source>
</reference>
<dbReference type="Gene3D" id="3.30.70.240">
    <property type="match status" value="1"/>
</dbReference>
<dbReference type="CDD" id="cd09725">
    <property type="entry name" value="Cas2_I_II_III"/>
    <property type="match status" value="1"/>
</dbReference>
<dbReference type="RefSeq" id="WP_077327531.1">
    <property type="nucleotide sequence ID" value="NZ_CP012098.1"/>
</dbReference>
<sequence length="92" mass="11025">MYVVLVYDISQEKNGAKRWSKVFKISKKYLSHIQNSVFEGEISKPQLAQLQQEMKPYIDTELDSVIIFKSRQEKWLDKEFWGKKEDKTSFFL</sequence>
<dbReference type="Proteomes" id="UP000188159">
    <property type="component" value="Chromosome"/>
</dbReference>
<dbReference type="NCBIfam" id="TIGR01573">
    <property type="entry name" value="cas2"/>
    <property type="match status" value="1"/>
</dbReference>
<evidence type="ECO:0000256" key="4">
    <source>
        <dbReference type="ARBA" id="ARBA00022723"/>
    </source>
</evidence>
<comment type="similarity">
    <text evidence="2 9">Belongs to the CRISPR-associated endoribonuclease Cas2 protein family.</text>
</comment>
<evidence type="ECO:0000256" key="2">
    <source>
        <dbReference type="ARBA" id="ARBA00009959"/>
    </source>
</evidence>
<evidence type="ECO:0000313" key="11">
    <source>
        <dbReference type="Proteomes" id="UP000188159"/>
    </source>
</evidence>
<dbReference type="GO" id="GO:0051607">
    <property type="term" value="P:defense response to virus"/>
    <property type="evidence" value="ECO:0007669"/>
    <property type="project" value="UniProtKB-UniRule"/>
</dbReference>
<dbReference type="GO" id="GO:0046872">
    <property type="term" value="F:metal ion binding"/>
    <property type="evidence" value="ECO:0007669"/>
    <property type="project" value="UniProtKB-UniRule"/>
</dbReference>
<keyword evidence="4 9" id="KW-0479">Metal-binding</keyword>
<evidence type="ECO:0000256" key="6">
    <source>
        <dbReference type="ARBA" id="ARBA00022801"/>
    </source>
</evidence>
<dbReference type="GO" id="GO:0016787">
    <property type="term" value="F:hydrolase activity"/>
    <property type="evidence" value="ECO:0007669"/>
    <property type="project" value="UniProtKB-KW"/>
</dbReference>
<evidence type="ECO:0000256" key="8">
    <source>
        <dbReference type="ARBA" id="ARBA00023118"/>
    </source>
</evidence>
<dbReference type="EMBL" id="CP012098">
    <property type="protein sequence ID" value="AQP40755.1"/>
    <property type="molecule type" value="Genomic_DNA"/>
</dbReference>
<dbReference type="InterPro" id="IPR019199">
    <property type="entry name" value="Virulence_VapD/CRISPR_Cas2"/>
</dbReference>
<evidence type="ECO:0000256" key="5">
    <source>
        <dbReference type="ARBA" id="ARBA00022759"/>
    </source>
</evidence>
<protein>
    <recommendedName>
        <fullName evidence="9">CRISPR-associated endoribonuclease Cas2</fullName>
        <ecNumber evidence="9">3.1.-.-</ecNumber>
    </recommendedName>
</protein>
<dbReference type="PANTHER" id="PTHR34405:SF1">
    <property type="entry name" value="CRISPR-ASSOCIATED ENDORIBONUCLEASE CAS2"/>
    <property type="match status" value="1"/>
</dbReference>
<comment type="cofactor">
    <cofactor evidence="1 9">
        <name>Mg(2+)</name>
        <dbReference type="ChEBI" id="CHEBI:18420"/>
    </cofactor>
</comment>
<keyword evidence="3 9" id="KW-0540">Nuclease</keyword>
<comment type="subunit">
    <text evidence="9">Homodimer, forms a heterotetramer with a Cas1 homodimer.</text>
</comment>
<dbReference type="SUPFAM" id="SSF143430">
    <property type="entry name" value="TTP0101/SSO1404-like"/>
    <property type="match status" value="1"/>
</dbReference>
<keyword evidence="6 9" id="KW-0378">Hydrolase</keyword>
<dbReference type="EC" id="3.1.-.-" evidence="9"/>